<dbReference type="RefSeq" id="XP_001416277.1">
    <property type="nucleotide sequence ID" value="XM_001416240.1"/>
</dbReference>
<dbReference type="OrthoDB" id="10499902at2759"/>
<evidence type="ECO:0000313" key="2">
    <source>
        <dbReference type="Proteomes" id="UP000001568"/>
    </source>
</evidence>
<dbReference type="GeneID" id="5000194"/>
<dbReference type="OMA" id="PNISICG"/>
<dbReference type="Proteomes" id="UP000001568">
    <property type="component" value="Chromosome 2"/>
</dbReference>
<keyword evidence="2" id="KW-1185">Reference proteome</keyword>
<proteinExistence type="predicted"/>
<dbReference type="KEGG" id="olu:OSTLU_30310"/>
<evidence type="ECO:0000313" key="1">
    <source>
        <dbReference type="EMBL" id="ABO94570.1"/>
    </source>
</evidence>
<dbReference type="HOGENOM" id="CLU_1221417_0_0_1"/>
<gene>
    <name evidence="1" type="ORF">OSTLU_30310</name>
</gene>
<reference evidence="1 2" key="1">
    <citation type="journal article" date="2007" name="Proc. Natl. Acad. Sci. U.S.A.">
        <title>The tiny eukaryote Ostreococcus provides genomic insights into the paradox of plankton speciation.</title>
        <authorList>
            <person name="Palenik B."/>
            <person name="Grimwood J."/>
            <person name="Aerts A."/>
            <person name="Rouze P."/>
            <person name="Salamov A."/>
            <person name="Putnam N."/>
            <person name="Dupont C."/>
            <person name="Jorgensen R."/>
            <person name="Derelle E."/>
            <person name="Rombauts S."/>
            <person name="Zhou K."/>
            <person name="Otillar R."/>
            <person name="Merchant S.S."/>
            <person name="Podell S."/>
            <person name="Gaasterland T."/>
            <person name="Napoli C."/>
            <person name="Gendler K."/>
            <person name="Manuell A."/>
            <person name="Tai V."/>
            <person name="Vallon O."/>
            <person name="Piganeau G."/>
            <person name="Jancek S."/>
            <person name="Heijde M."/>
            <person name="Jabbari K."/>
            <person name="Bowler C."/>
            <person name="Lohr M."/>
            <person name="Robbens S."/>
            <person name="Werner G."/>
            <person name="Dubchak I."/>
            <person name="Pazour G.J."/>
            <person name="Ren Q."/>
            <person name="Paulsen I."/>
            <person name="Delwiche C."/>
            <person name="Schmutz J."/>
            <person name="Rokhsar D."/>
            <person name="Van de Peer Y."/>
            <person name="Moreau H."/>
            <person name="Grigoriev I.V."/>
        </authorList>
    </citation>
    <scope>NUCLEOTIDE SEQUENCE [LARGE SCALE GENOMIC DNA]</scope>
    <source>
        <strain evidence="1 2">CCE9901</strain>
    </source>
</reference>
<sequence length="227" mass="25225">MIALGQLFEVAAYATTRTANVSLCGYVEVVPNHVALMYFMSVAGALDACAWSSAMATRGETRGWARCARALAGVVPTAALAGTFAFPRCMFGVHQRCVVWWAWSALGAMVLEWALDLKCVRSAARRSERVVTSDVALPQLTYALGFYITMKYYYTNSTEFFRGEALAATSFGWWCMSKHRAGTFAHQPAARAWTWREFVLIDGILAVALLSVYRYNEYHNCAAFGRF</sequence>
<organism evidence="1 2">
    <name type="scientific">Ostreococcus lucimarinus (strain CCE9901)</name>
    <dbReference type="NCBI Taxonomy" id="436017"/>
    <lineage>
        <taxon>Eukaryota</taxon>
        <taxon>Viridiplantae</taxon>
        <taxon>Chlorophyta</taxon>
        <taxon>Mamiellophyceae</taxon>
        <taxon>Mamiellales</taxon>
        <taxon>Bathycoccaceae</taxon>
        <taxon>Ostreococcus</taxon>
    </lineage>
</organism>
<dbReference type="EMBL" id="CP000582">
    <property type="protein sequence ID" value="ABO94570.1"/>
    <property type="molecule type" value="Genomic_DNA"/>
</dbReference>
<dbReference type="AlphaFoldDB" id="A4RSB4"/>
<accession>A4RSB4</accession>
<dbReference type="Gramene" id="ABO94570">
    <property type="protein sequence ID" value="ABO94570"/>
    <property type="gene ID" value="OSTLU_30310"/>
</dbReference>
<protein>
    <submittedName>
        <fullName evidence="1">Uncharacterized protein</fullName>
    </submittedName>
</protein>
<name>A4RSB4_OSTLU</name>